<feature type="region of interest" description="Disordered" evidence="1">
    <location>
        <begin position="2376"/>
        <end position="2771"/>
    </location>
</feature>
<feature type="compositionally biased region" description="Basic and acidic residues" evidence="1">
    <location>
        <begin position="166"/>
        <end position="177"/>
    </location>
</feature>
<feature type="compositionally biased region" description="Basic and acidic residues" evidence="1">
    <location>
        <begin position="2455"/>
        <end position="2464"/>
    </location>
</feature>
<feature type="compositionally biased region" description="Polar residues" evidence="1">
    <location>
        <begin position="1924"/>
        <end position="1951"/>
    </location>
</feature>
<feature type="compositionally biased region" description="Low complexity" evidence="1">
    <location>
        <begin position="3408"/>
        <end position="3424"/>
    </location>
</feature>
<feature type="compositionally biased region" description="Basic and acidic residues" evidence="1">
    <location>
        <begin position="2088"/>
        <end position="2105"/>
    </location>
</feature>
<feature type="compositionally biased region" description="Polar residues" evidence="1">
    <location>
        <begin position="2212"/>
        <end position="2221"/>
    </location>
</feature>
<feature type="compositionally biased region" description="Acidic residues" evidence="1">
    <location>
        <begin position="3394"/>
        <end position="3407"/>
    </location>
</feature>
<feature type="compositionally biased region" description="Acidic residues" evidence="1">
    <location>
        <begin position="1548"/>
        <end position="1559"/>
    </location>
</feature>
<feature type="compositionally biased region" description="Low complexity" evidence="1">
    <location>
        <begin position="2625"/>
        <end position="2634"/>
    </location>
</feature>
<feature type="compositionally biased region" description="Basic and acidic residues" evidence="1">
    <location>
        <begin position="2653"/>
        <end position="2681"/>
    </location>
</feature>
<feature type="compositionally biased region" description="Basic and acidic residues" evidence="1">
    <location>
        <begin position="3002"/>
        <end position="3011"/>
    </location>
</feature>
<feature type="compositionally biased region" description="Polar residues" evidence="1">
    <location>
        <begin position="40"/>
        <end position="61"/>
    </location>
</feature>
<feature type="compositionally biased region" description="Polar residues" evidence="1">
    <location>
        <begin position="1518"/>
        <end position="1527"/>
    </location>
</feature>
<feature type="compositionally biased region" description="Basic and acidic residues" evidence="1">
    <location>
        <begin position="709"/>
        <end position="725"/>
    </location>
</feature>
<sequence>MDSSKSDELTSTMGNVLSTSNKEEKSDSSDATPTSSTDANINSTASETVSEDPISSTSSDNFDQKPPIMNNKVVGGEIMKVPSSDNVNELLEMPVPNEKITEDVEDLVHDLESLLGKTSQSFDAQIRPKTADDSKSSSDEVTEKIKDDEGIKNNENIESNSSLDISSKETIENKDVNSEEGCNQLEIENKTTEISSQSPTFAKDEIGVEENLPICDNMNTTVDPTIDSKHSNEREPLVSEELSIDTENNSAVDNPLITIEVNKDIISDAKSNEINELTNDDSTSSWEIVDLNEAMALESSVSSTPSDNIEQPVNTIANSQNVLDDITSSGDKAGTSLLRMDTEENREADSIQVEATDQVDRKLDLITENIEKLEGASKVTGIGLVNKDTESDSSKVIISEDEDKCVNEVKGLDVTSCEAEAVPFEIEESDNATTSEKTKDVELQMEISSSEVSVQQEETQLQNTEDEPSNLEAVGSSENPKNLEDIVKLDKSDNLEISKEDLSCNAENSLTDDIAISKESVDVNHLDSAIPELTPENIQPDVEDGATSEVIVAKETDVTSHIVENIESVSETEEPNEKSNSDIVESVRESSEIKEVTAEDTESKIYDNTRQENENKSDIKLYESKGSEIISVEDLPELENTIGDTKPMDVEPDEKNLSENDQSEQESHSPDQTDSDITKAVEQTLNNPELESPQATKEAGSELLTPEEENTKSRTNEKVDEDVKIDTNTGEEVVMETEQVNVNEIQEIKTKEEETDDVVTEKVHIQADVEGAGGSSKETDNIKEDIKSDIKDICEAEEKTKQVESDLEETLEGRTDLVEPKEVLVELQEIKDDAEVTDDMKTDDVENDECKTCIKETDINLDIQQTDQVQSDVEMTELVKTDMEKNRQVEIGEGMSKTDVEETKDTQNITKTDKDDSELDQETCKVIEYIDEKGVVETEEPEITDSEKAAPINADQMDVEFVKVSTEESEQIETDDVVVLEPQTEQKLSDNVEAQASEVEDDTKSDIDISRSPTHQDLLEKNEDIEMSQASEIGMDNPEGDSALPIQSEKELNENISDDVEQIQSSGAIKDSSESDKDDSRLQTNEELSENIGDVQESPSSEVINDTTEADKDTSISHTEELPEKIEKVMEASPSSAFIQDATETDTDISRSQNEGDLTETIEDFEESQSKEVINDTTEADTNVSKSQTDELSNTNEEVMEGSISTALIQDATEADKETEDLSNSEKIDEEDVEKTQSSVIINDEIEKVETVLEDSQPHEAIGDTTEDVATNEVSEKVESVLEDSQPNEVIGDTTEAVSVYEPEKELSKEINNIKEPPQSSEITKDDTESVETSQEISSMQIDEVFDPVEVIQEESEACVEFGKNMDEPNLEANQDEEKMEVESDANSVSENVLEAEVEPKVSVDEEITVLESKSDISQESEAVEFSQVSDKSIGDKHEAEVYATVSEQVNKTTSEPVDKAIVESNETSDHTTDVSPESTEVSDKYEDSSEHVNKATPDEYVDKTIVESNENSDHTTDISPESTEVTDISVVDKHVEPTDAVASEQVNESDTEPDDNTESTEVLAASSNSPPCGIDIINVKAINKSNEDCDVLRSHVLPEGTDLIPVISEDTPTESAADSCQDHEKHHENKYDEGIDETKETVNSKIENKPKTVTTRKSLAELELAPLQLSEDDDSEEETVPRLALTPEESVINSPDTGEVLETLPQMEQMVEDDKHMIIQTVAPALVDTPDNLETILAVQSLQNIDIPKQDESNISEKERREMEALAMAVQSITEPSSNSYVDDYMTPTIESECLIQGDVIETQDQEISMLVTEMEPVQEPIIDTNSIQESTCEAEIKAVVDSEKVNEIDTQPMIQDNAVSSEPTEIETSNSTQQTEAANIEQDVVETSHSDVSIAKSSDIEPNITTSNIDATNDIDEDVKEVSTSEQLEVDPESSTSNQQSNAVTSFADTESEAVKKPVDNFEDSTEEPDLVTSVTDEVKTVEAVTTVDSVEDSVTEVSAIQEPEIDSAPDNTNVTIEAQESLVSEDSTTPEDPSANESEASTSEKVVCESVPETSFKEEEEKSTSVTTTDNKVEEFSVSGTQEHSQNEVLKHNKEKPKSSEKSKKHRKSERSDNFEELTINVDVSEKEKTYSPKVTIKPIKVPDEEVSTTTSITADSEISKGSLKMTITKQSDNTHSILKISDQEHSEAVLEPEEEPIPKLIIKPKIQQVEQQHSPKMSTRSSKQSPTSSNQSAISPRITIKPVVKQQEPPVSPLKIKINTKANTKVTAKDEESGRKTSIKSAAKSNEDAEPLQSPRITIKPIPKPDSEKETNPRLTIKPIKKSEEDVANEEKERTSPKITIKPIVKPQELESVPSQEEEEVKERIVLKINKGNLPLSPAKDPKKREHLTDEDKSERLAKITVKFSKEGGHHIVHQGDDNPLKRPQEELPVPEKNKKQKVDTDSVVSTRSTRNKEYHEGGEIKSNSATESKVSHRDQSLECPIEAKRSRKENINDKLKQKENDNAEIQIIESKVDSPITISEDSRSQDSGSVILLDDGKDDSISSIDAGKNVSLRGSLSVAKSNTPSPVLRKRGRPKRSLSPAGDQPKEVEPIAEKEAATQKKKLGRPRKTISPPKEKEPEPVAVEPATETDSATASPVPKKKMGRPRKVPLEPREDFKNPEDSPKLKEAEKPIESGRPKRSCRGGQSICDTLGIKPRKSRGSGRGRGSMRGAGNRSLTERDSFTGTLKEEEVSTSDKDKNPKSTENPSDKAGPSDKSKLGKAGGFTPTREVIVILDEAIPDKKSTVKETANIIRKSTEKSVQPDIIAIPDKKSMVKETANRIRKSTEKSVEPDIIAIPDKKSTVKETANRIRKSTEKSVEPDIAIPDKKSTVKETANRIRKSTEKSVEPDIAIPDKKSTVKETANRIRKSTEKSVEPDIAIPDKKSTVKETANRIRKSTEKSVEPDIAIPDKKSTVKETANIIRKSAEKSVEPDIIEIESEDSQLSEKGSETTQNVKENQEDLKVTPEEPVQLMEVDSVETETSFEKKIPLHEEKSETDIKGSSTEKDEVETGKSVLDADGKSSPSILAPPATPKLFSQLGTSLPKSSNPEISSVSCSSTSIPSEVMIVDEETRMSAETNSRAQTPAKQVVTSSDIVEESQSSVHSTGTTESGKTPSRPSKAPRLEVQEPDTNVITADLLSEYYWKGNGPFMLQEQVAQFLGIKSFKRKYPGIMRRMLDMQERDYIREQGLASENMCDLGLTAVNAADILDIMYTDFQEKYEEYCKHQRDRQAKELINKQKALSLAAAQDKCKADITEQAVHSAAQWNARFNKTRKESRKTCMDLQNLTVHYPKGKMVPAIPAPHPGNYPVALVPGQFAEFYQEFTPTELNNLPINTMGYNEVTFIPREESDDSSSDGSESDSDSSGSSSSSSDSDSSSGVEDCKLCKHSPKKVTPATTTVVPSGTPATPVK</sequence>
<feature type="compositionally biased region" description="Polar residues" evidence="1">
    <location>
        <begin position="681"/>
        <end position="695"/>
    </location>
</feature>
<feature type="compositionally biased region" description="Low complexity" evidence="1">
    <location>
        <begin position="447"/>
        <end position="460"/>
    </location>
</feature>
<feature type="region of interest" description="Disordered" evidence="1">
    <location>
        <begin position="3392"/>
        <end position="3456"/>
    </location>
</feature>
<dbReference type="InterPro" id="IPR017956">
    <property type="entry name" value="AT_hook_DNA-bd_motif"/>
</dbReference>
<feature type="compositionally biased region" description="Basic and acidic residues" evidence="1">
    <location>
        <begin position="2325"/>
        <end position="2340"/>
    </location>
</feature>
<dbReference type="InParanoid" id="A0A6P7FCE6"/>
<feature type="compositionally biased region" description="Low complexity" evidence="1">
    <location>
        <begin position="2222"/>
        <end position="2236"/>
    </location>
</feature>
<feature type="compositionally biased region" description="Low complexity" evidence="1">
    <location>
        <begin position="29"/>
        <end position="39"/>
    </location>
</feature>
<gene>
    <name evidence="2" type="primary">LOC114328870</name>
</gene>
<feature type="compositionally biased region" description="Basic and acidic residues" evidence="1">
    <location>
        <begin position="3028"/>
        <end position="3065"/>
    </location>
</feature>
<feature type="compositionally biased region" description="Polar residues" evidence="1">
    <location>
        <begin position="2557"/>
        <end position="2570"/>
    </location>
</feature>
<dbReference type="CDD" id="cd21085">
    <property type="entry name" value="WH_NTD_PHF10"/>
    <property type="match status" value="1"/>
</dbReference>
<dbReference type="RefSeq" id="XP_028133639.1">
    <property type="nucleotide sequence ID" value="XM_028277838.1"/>
</dbReference>
<feature type="region of interest" description="Disordered" evidence="1">
    <location>
        <begin position="2850"/>
        <end position="3102"/>
    </location>
</feature>
<proteinExistence type="predicted"/>
<reference evidence="2" key="1">
    <citation type="submission" date="2025-08" db="UniProtKB">
        <authorList>
            <consortium name="RefSeq"/>
        </authorList>
    </citation>
    <scope>IDENTIFICATION</scope>
    <source>
        <tissue evidence="2">Whole insect</tissue>
    </source>
</reference>
<evidence type="ECO:0000313" key="2">
    <source>
        <dbReference type="RefSeq" id="XP_028133639.1"/>
    </source>
</evidence>
<feature type="compositionally biased region" description="Basic and acidic residues" evidence="1">
    <location>
        <begin position="2721"/>
        <end position="2746"/>
    </location>
</feature>
<feature type="region of interest" description="Disordered" evidence="1">
    <location>
        <begin position="1850"/>
        <end position="1978"/>
    </location>
</feature>
<feature type="compositionally biased region" description="Basic and acidic residues" evidence="1">
    <location>
        <begin position="1482"/>
        <end position="1517"/>
    </location>
</feature>
<feature type="compositionally biased region" description="Basic and acidic residues" evidence="1">
    <location>
        <begin position="2589"/>
        <end position="2603"/>
    </location>
</feature>
<feature type="compositionally biased region" description="Basic and acidic residues" evidence="1">
    <location>
        <begin position="2474"/>
        <end position="2506"/>
    </location>
</feature>
<feature type="compositionally biased region" description="Basic and acidic residues" evidence="1">
    <location>
        <begin position="1457"/>
        <end position="1473"/>
    </location>
</feature>
<feature type="region of interest" description="Disordered" evidence="1">
    <location>
        <begin position="1413"/>
        <end position="1574"/>
    </location>
</feature>
<feature type="compositionally biased region" description="Polar residues" evidence="1">
    <location>
        <begin position="9"/>
        <end position="20"/>
    </location>
</feature>
<feature type="region of interest" description="Disordered" evidence="1">
    <location>
        <begin position="765"/>
        <end position="784"/>
    </location>
</feature>
<feature type="compositionally biased region" description="Basic and acidic residues" evidence="1">
    <location>
        <begin position="2850"/>
        <end position="2960"/>
    </location>
</feature>
<dbReference type="KEGG" id="dvv:114328870"/>
<feature type="compositionally biased region" description="Polar residues" evidence="1">
    <location>
        <begin position="1850"/>
        <end position="1879"/>
    </location>
</feature>
<feature type="region of interest" description="Disordered" evidence="1">
    <location>
        <begin position="1995"/>
        <end position="2118"/>
    </location>
</feature>
<feature type="region of interest" description="Disordered" evidence="1">
    <location>
        <begin position="884"/>
        <end position="919"/>
    </location>
</feature>
<dbReference type="OrthoDB" id="1903104at2759"/>
<feature type="compositionally biased region" description="Polar residues" evidence="1">
    <location>
        <begin position="1175"/>
        <end position="1208"/>
    </location>
</feature>
<feature type="compositionally biased region" description="Basic and acidic residues" evidence="1">
    <location>
        <begin position="884"/>
        <end position="905"/>
    </location>
</feature>
<feature type="compositionally biased region" description="Polar residues" evidence="1">
    <location>
        <begin position="1097"/>
        <end position="1107"/>
    </location>
</feature>
<feature type="compositionally biased region" description="Low complexity" evidence="1">
    <location>
        <begin position="153"/>
        <end position="165"/>
    </location>
</feature>
<feature type="region of interest" description="Disordered" evidence="1">
    <location>
        <begin position="2207"/>
        <end position="2344"/>
    </location>
</feature>
<feature type="region of interest" description="Disordered" evidence="1">
    <location>
        <begin position="1314"/>
        <end position="1336"/>
    </location>
</feature>
<dbReference type="SMART" id="SM00384">
    <property type="entry name" value="AT_hook"/>
    <property type="match status" value="4"/>
</dbReference>
<feature type="compositionally biased region" description="Low complexity" evidence="1">
    <location>
        <begin position="3437"/>
        <end position="3456"/>
    </location>
</feature>
<feature type="region of interest" description="Disordered" evidence="1">
    <location>
        <begin position="564"/>
        <end position="739"/>
    </location>
</feature>
<dbReference type="GO" id="GO:0003677">
    <property type="term" value="F:DNA binding"/>
    <property type="evidence" value="ECO:0007669"/>
    <property type="project" value="InterPro"/>
</dbReference>
<feature type="region of interest" description="Disordered" evidence="1">
    <location>
        <begin position="122"/>
        <end position="209"/>
    </location>
</feature>
<feature type="compositionally biased region" description="Polar residues" evidence="1">
    <location>
        <begin position="1446"/>
        <end position="1456"/>
    </location>
</feature>
<feature type="region of interest" description="Disordered" evidence="1">
    <location>
        <begin position="447"/>
        <end position="485"/>
    </location>
</feature>
<feature type="region of interest" description="Disordered" evidence="1">
    <location>
        <begin position="3118"/>
        <end position="3173"/>
    </location>
</feature>
<name>A0A6P7FCE6_DIAVI</name>
<feature type="compositionally biased region" description="Basic and acidic residues" evidence="1">
    <location>
        <begin position="1071"/>
        <end position="1081"/>
    </location>
</feature>
<feature type="compositionally biased region" description="Acidic residues" evidence="1">
    <location>
        <begin position="1963"/>
        <end position="1972"/>
    </location>
</feature>
<feature type="compositionally biased region" description="Basic and acidic residues" evidence="1">
    <location>
        <begin position="129"/>
        <end position="152"/>
    </location>
</feature>
<accession>A0A6P7FCE6</accession>
<feature type="compositionally biased region" description="Acidic residues" evidence="1">
    <location>
        <begin position="2978"/>
        <end position="2988"/>
    </location>
</feature>
<feature type="compositionally biased region" description="Polar residues" evidence="1">
    <location>
        <begin position="2012"/>
        <end position="2047"/>
    </location>
</feature>
<feature type="compositionally biased region" description="Polar residues" evidence="1">
    <location>
        <begin position="1416"/>
        <end position="1431"/>
    </location>
</feature>
<protein>
    <submittedName>
        <fullName evidence="2">Titin-like isoform X1</fullName>
    </submittedName>
</protein>
<evidence type="ECO:0000256" key="1">
    <source>
        <dbReference type="SAM" id="MobiDB-lite"/>
    </source>
</evidence>
<feature type="compositionally biased region" description="Basic residues" evidence="1">
    <location>
        <begin position="2604"/>
        <end position="2613"/>
    </location>
</feature>
<feature type="compositionally biased region" description="Basic and acidic residues" evidence="1">
    <location>
        <begin position="665"/>
        <end position="679"/>
    </location>
</feature>
<feature type="compositionally biased region" description="Acidic residues" evidence="1">
    <location>
        <begin position="1217"/>
        <end position="1233"/>
    </location>
</feature>
<feature type="compositionally biased region" description="Acidic residues" evidence="1">
    <location>
        <begin position="967"/>
        <end position="978"/>
    </location>
</feature>
<feature type="compositionally biased region" description="Basic and acidic residues" evidence="1">
    <location>
        <begin position="2307"/>
        <end position="2316"/>
    </location>
</feature>
<organism evidence="2">
    <name type="scientific">Diabrotica virgifera virgifera</name>
    <name type="common">western corn rootworm</name>
    <dbReference type="NCBI Taxonomy" id="50390"/>
    <lineage>
        <taxon>Eukaryota</taxon>
        <taxon>Metazoa</taxon>
        <taxon>Ecdysozoa</taxon>
        <taxon>Arthropoda</taxon>
        <taxon>Hexapoda</taxon>
        <taxon>Insecta</taxon>
        <taxon>Pterygota</taxon>
        <taxon>Neoptera</taxon>
        <taxon>Endopterygota</taxon>
        <taxon>Coleoptera</taxon>
        <taxon>Polyphaga</taxon>
        <taxon>Cucujiformia</taxon>
        <taxon>Chrysomeloidea</taxon>
        <taxon>Chrysomelidae</taxon>
        <taxon>Galerucinae</taxon>
        <taxon>Diabroticina</taxon>
        <taxon>Diabroticites</taxon>
        <taxon>Diabrotica</taxon>
    </lineage>
</organism>
<feature type="compositionally biased region" description="Basic and acidic residues" evidence="1">
    <location>
        <begin position="646"/>
        <end position="658"/>
    </location>
</feature>
<feature type="region of interest" description="Disordered" evidence="1">
    <location>
        <begin position="932"/>
        <end position="1238"/>
    </location>
</feature>
<feature type="compositionally biased region" description="Basic residues" evidence="1">
    <location>
        <begin position="2643"/>
        <end position="2652"/>
    </location>
</feature>
<feature type="region of interest" description="Disordered" evidence="1">
    <location>
        <begin position="1"/>
        <end position="71"/>
    </location>
</feature>
<feature type="compositionally biased region" description="Basic and acidic residues" evidence="1">
    <location>
        <begin position="575"/>
        <end position="626"/>
    </location>
</feature>
<feature type="compositionally biased region" description="Polar residues" evidence="1">
    <location>
        <begin position="3083"/>
        <end position="3093"/>
    </location>
</feature>
<feature type="compositionally biased region" description="Acidic residues" evidence="1">
    <location>
        <begin position="1157"/>
        <end position="1167"/>
    </location>
</feature>
<feature type="compositionally biased region" description="Basic and acidic residues" evidence="1">
    <location>
        <begin position="2384"/>
        <end position="2445"/>
    </location>
</feature>
<feature type="compositionally biased region" description="Polar residues" evidence="1">
    <location>
        <begin position="3120"/>
        <end position="3162"/>
    </location>
</feature>
<feature type="compositionally biased region" description="Basic and acidic residues" evidence="1">
    <location>
        <begin position="1109"/>
        <end position="1130"/>
    </location>
</feature>